<sequence length="123" mass="14703">MNKSSIQKRALNLLQKLHIVEPDLISSSHLDYQIPLEKHLYEYRELLFEIEHQTQFFTKIAPHWSKNHALLHDDFLEYLLENKGTEPLKIQQYRSRPKPPFLYTKVSAAFDNEFLTNHNTIKK</sequence>
<protein>
    <submittedName>
        <fullName evidence="1">Uncharacterized protein</fullName>
    </submittedName>
</protein>
<evidence type="ECO:0000313" key="2">
    <source>
        <dbReference type="Proteomes" id="UP000235533"/>
    </source>
</evidence>
<evidence type="ECO:0000313" key="1">
    <source>
        <dbReference type="EMBL" id="PMM41598.1"/>
    </source>
</evidence>
<dbReference type="Proteomes" id="UP000235533">
    <property type="component" value="Unassembled WGS sequence"/>
</dbReference>
<dbReference type="RefSeq" id="WP_102553684.1">
    <property type="nucleotide sequence ID" value="NZ_MCZF01000281.1"/>
</dbReference>
<dbReference type="EMBL" id="MCZF01000281">
    <property type="protein sequence ID" value="PMM41598.1"/>
    <property type="molecule type" value="Genomic_DNA"/>
</dbReference>
<reference evidence="2" key="1">
    <citation type="submission" date="2016-07" db="EMBL/GenBank/DDBJ databases">
        <title>Nontailed viruses are major unrecognized killers of bacteria in the ocean.</title>
        <authorList>
            <person name="Kauffman K."/>
            <person name="Hussain F."/>
            <person name="Yang J."/>
            <person name="Arevalo P."/>
            <person name="Brown J."/>
            <person name="Cutler M."/>
            <person name="Kelly L."/>
            <person name="Polz M.F."/>
        </authorList>
    </citation>
    <scope>NUCLEOTIDE SEQUENCE [LARGE SCALE GENOMIC DNA]</scope>
    <source>
        <strain evidence="2">10N.261.48.B5</strain>
    </source>
</reference>
<accession>A0A2N7JKV2</accession>
<dbReference type="AlphaFoldDB" id="A0A2N7JKV2"/>
<proteinExistence type="predicted"/>
<organism evidence="1 2">
    <name type="scientific">Vibrio splendidus</name>
    <dbReference type="NCBI Taxonomy" id="29497"/>
    <lineage>
        <taxon>Bacteria</taxon>
        <taxon>Pseudomonadati</taxon>
        <taxon>Pseudomonadota</taxon>
        <taxon>Gammaproteobacteria</taxon>
        <taxon>Vibrionales</taxon>
        <taxon>Vibrionaceae</taxon>
        <taxon>Vibrio</taxon>
    </lineage>
</organism>
<comment type="caution">
    <text evidence="1">The sequence shown here is derived from an EMBL/GenBank/DDBJ whole genome shotgun (WGS) entry which is preliminary data.</text>
</comment>
<gene>
    <name evidence="1" type="ORF">BCT54_10230</name>
</gene>
<name>A0A2N7JKV2_VIBSP</name>